<feature type="transmembrane region" description="Helical" evidence="5">
    <location>
        <begin position="288"/>
        <end position="306"/>
    </location>
</feature>
<dbReference type="GO" id="GO:0005886">
    <property type="term" value="C:plasma membrane"/>
    <property type="evidence" value="ECO:0007669"/>
    <property type="project" value="TreeGrafter"/>
</dbReference>
<dbReference type="InterPro" id="IPR020846">
    <property type="entry name" value="MFS_dom"/>
</dbReference>
<feature type="transmembrane region" description="Helical" evidence="5">
    <location>
        <begin position="382"/>
        <end position="401"/>
    </location>
</feature>
<dbReference type="AlphaFoldDB" id="A0A327M596"/>
<feature type="transmembrane region" description="Helical" evidence="5">
    <location>
        <begin position="84"/>
        <end position="101"/>
    </location>
</feature>
<feature type="domain" description="Major facilitator superfamily (MFS) profile" evidence="6">
    <location>
        <begin position="18"/>
        <end position="442"/>
    </location>
</feature>
<keyword evidence="8" id="KW-1185">Reference proteome</keyword>
<feature type="transmembrane region" description="Helical" evidence="5">
    <location>
        <begin position="339"/>
        <end position="362"/>
    </location>
</feature>
<sequence length="468" mass="50511">MFEELDRRSRLTGNQKRIVLAAVLGDMLEFFDYFLIGFVLAFVVGPWGLTFGQSAIILLSSGFGAIAGAYLWGWMADRIGRRPVFTLTILNFSLATGLLAFTPDGGWVYLTVLRFVVGFGVGGLYCVDLPLVQEFMPSRKRGLIGGLVTVFIPVGVLLGSLFGAYLTPSIGWRGLFAAGVLPGLLVFLVRLWVPESPRWLARQGRAEEARRALAWALEVPPESLPLPRPEEVAETPTRWTDLFRYPRSLVVSWFGNLGAQTGVYGVTLWAPTLFMLILHVPPAQASKLMIGLTLGGLVGRISFALLSEGIGRRRAGGLLGFGAALMIALAGLYHDQMWFGYSALWLLLIAAFFFADGGFAVVGPYAAEVWPAHLRTSGMGSAYGFGGIGKVIGPLGLALVVGSDNVIKPEATVENILPAFLYLAAWFVLAGAVYLLLGIETKGRSIEAIDRELHTPEPAPRPLPAAGE</sequence>
<dbReference type="Proteomes" id="UP000249065">
    <property type="component" value="Unassembled WGS sequence"/>
</dbReference>
<gene>
    <name evidence="7" type="ORF">DOO78_14025</name>
</gene>
<dbReference type="EMBL" id="QLIX01000009">
    <property type="protein sequence ID" value="RAI58461.1"/>
    <property type="molecule type" value="Genomic_DNA"/>
</dbReference>
<feature type="transmembrane region" description="Helical" evidence="5">
    <location>
        <begin position="51"/>
        <end position="72"/>
    </location>
</feature>
<name>A0A327M596_9PROT</name>
<dbReference type="InterPro" id="IPR036259">
    <property type="entry name" value="MFS_trans_sf"/>
</dbReference>
<keyword evidence="4 5" id="KW-0472">Membrane</keyword>
<feature type="transmembrane region" description="Helical" evidence="5">
    <location>
        <begin position="143"/>
        <end position="166"/>
    </location>
</feature>
<feature type="transmembrane region" description="Helical" evidence="5">
    <location>
        <begin position="262"/>
        <end position="282"/>
    </location>
</feature>
<dbReference type="PANTHER" id="PTHR23508:SF10">
    <property type="entry name" value="CARBOXYLIC ACID TRANSPORTER PROTEIN HOMOLOG"/>
    <property type="match status" value="1"/>
</dbReference>
<dbReference type="PROSITE" id="PS00217">
    <property type="entry name" value="SUGAR_TRANSPORT_2"/>
    <property type="match status" value="1"/>
</dbReference>
<dbReference type="Pfam" id="PF00083">
    <property type="entry name" value="Sugar_tr"/>
    <property type="match status" value="1"/>
</dbReference>
<comment type="subcellular location">
    <subcellularLocation>
        <location evidence="1">Membrane</location>
        <topology evidence="1">Multi-pass membrane protein</topology>
    </subcellularLocation>
</comment>
<protein>
    <submittedName>
        <fullName evidence="7">MFS transporter</fullName>
    </submittedName>
</protein>
<dbReference type="GO" id="GO:0046943">
    <property type="term" value="F:carboxylic acid transmembrane transporter activity"/>
    <property type="evidence" value="ECO:0007669"/>
    <property type="project" value="TreeGrafter"/>
</dbReference>
<keyword evidence="2 5" id="KW-0812">Transmembrane</keyword>
<dbReference type="CDD" id="cd17316">
    <property type="entry name" value="MFS_SV2_like"/>
    <property type="match status" value="1"/>
</dbReference>
<dbReference type="PROSITE" id="PS50850">
    <property type="entry name" value="MFS"/>
    <property type="match status" value="1"/>
</dbReference>
<organism evidence="7 8">
    <name type="scientific">Roseicella frigidaeris</name>
    <dbReference type="NCBI Taxonomy" id="2230885"/>
    <lineage>
        <taxon>Bacteria</taxon>
        <taxon>Pseudomonadati</taxon>
        <taxon>Pseudomonadota</taxon>
        <taxon>Alphaproteobacteria</taxon>
        <taxon>Acetobacterales</taxon>
        <taxon>Roseomonadaceae</taxon>
        <taxon>Roseicella</taxon>
    </lineage>
</organism>
<evidence type="ECO:0000259" key="6">
    <source>
        <dbReference type="PROSITE" id="PS50850"/>
    </source>
</evidence>
<reference evidence="8" key="1">
    <citation type="submission" date="2018-06" db="EMBL/GenBank/DDBJ databases">
        <authorList>
            <person name="Khan S.A."/>
        </authorList>
    </citation>
    <scope>NUCLEOTIDE SEQUENCE [LARGE SCALE GENOMIC DNA]</scope>
    <source>
        <strain evidence="8">DB-1506</strain>
    </source>
</reference>
<dbReference type="PANTHER" id="PTHR23508">
    <property type="entry name" value="CARBOXYLIC ACID TRANSPORTER PROTEIN HOMOLOG"/>
    <property type="match status" value="1"/>
</dbReference>
<feature type="transmembrane region" description="Helical" evidence="5">
    <location>
        <begin position="20"/>
        <end position="45"/>
    </location>
</feature>
<evidence type="ECO:0000313" key="8">
    <source>
        <dbReference type="Proteomes" id="UP000249065"/>
    </source>
</evidence>
<dbReference type="InterPro" id="IPR005829">
    <property type="entry name" value="Sugar_transporter_CS"/>
</dbReference>
<evidence type="ECO:0000256" key="3">
    <source>
        <dbReference type="ARBA" id="ARBA00022989"/>
    </source>
</evidence>
<comment type="caution">
    <text evidence="7">The sequence shown here is derived from an EMBL/GenBank/DDBJ whole genome shotgun (WGS) entry which is preliminary data.</text>
</comment>
<feature type="transmembrane region" description="Helical" evidence="5">
    <location>
        <begin position="315"/>
        <end position="333"/>
    </location>
</feature>
<dbReference type="OrthoDB" id="5368493at2"/>
<evidence type="ECO:0000256" key="5">
    <source>
        <dbReference type="SAM" id="Phobius"/>
    </source>
</evidence>
<evidence type="ECO:0000256" key="1">
    <source>
        <dbReference type="ARBA" id="ARBA00004141"/>
    </source>
</evidence>
<keyword evidence="3 5" id="KW-1133">Transmembrane helix</keyword>
<evidence type="ECO:0000313" key="7">
    <source>
        <dbReference type="EMBL" id="RAI58461.1"/>
    </source>
</evidence>
<evidence type="ECO:0000256" key="2">
    <source>
        <dbReference type="ARBA" id="ARBA00022692"/>
    </source>
</evidence>
<feature type="transmembrane region" description="Helical" evidence="5">
    <location>
        <begin position="172"/>
        <end position="193"/>
    </location>
</feature>
<feature type="transmembrane region" description="Helical" evidence="5">
    <location>
        <begin position="416"/>
        <end position="437"/>
    </location>
</feature>
<evidence type="ECO:0000256" key="4">
    <source>
        <dbReference type="ARBA" id="ARBA00023136"/>
    </source>
</evidence>
<proteinExistence type="predicted"/>
<dbReference type="InterPro" id="IPR005828">
    <property type="entry name" value="MFS_sugar_transport-like"/>
</dbReference>
<dbReference type="SUPFAM" id="SSF103473">
    <property type="entry name" value="MFS general substrate transporter"/>
    <property type="match status" value="1"/>
</dbReference>
<accession>A0A327M596</accession>
<dbReference type="Gene3D" id="1.20.1250.20">
    <property type="entry name" value="MFS general substrate transporter like domains"/>
    <property type="match status" value="1"/>
</dbReference>
<feature type="transmembrane region" description="Helical" evidence="5">
    <location>
        <begin position="107"/>
        <end position="131"/>
    </location>
</feature>